<organism evidence="1 2">
    <name type="scientific">Dryococelus australis</name>
    <dbReference type="NCBI Taxonomy" id="614101"/>
    <lineage>
        <taxon>Eukaryota</taxon>
        <taxon>Metazoa</taxon>
        <taxon>Ecdysozoa</taxon>
        <taxon>Arthropoda</taxon>
        <taxon>Hexapoda</taxon>
        <taxon>Insecta</taxon>
        <taxon>Pterygota</taxon>
        <taxon>Neoptera</taxon>
        <taxon>Polyneoptera</taxon>
        <taxon>Phasmatodea</taxon>
        <taxon>Verophasmatodea</taxon>
        <taxon>Anareolatae</taxon>
        <taxon>Phasmatidae</taxon>
        <taxon>Eurycanthinae</taxon>
        <taxon>Dryococelus</taxon>
    </lineage>
</organism>
<evidence type="ECO:0008006" key="3">
    <source>
        <dbReference type="Google" id="ProtNLM"/>
    </source>
</evidence>
<gene>
    <name evidence="1" type="ORF">PR048_001007</name>
</gene>
<evidence type="ECO:0000313" key="1">
    <source>
        <dbReference type="EMBL" id="KAJ8895671.1"/>
    </source>
</evidence>
<comment type="caution">
    <text evidence="1">The sequence shown here is derived from an EMBL/GenBank/DDBJ whole genome shotgun (WGS) entry which is preliminary data.</text>
</comment>
<evidence type="ECO:0000313" key="2">
    <source>
        <dbReference type="Proteomes" id="UP001159363"/>
    </source>
</evidence>
<sequence length="75" mass="8533">MGREVDALVQKCKSANWPNRWVHILFSYLLGPGKSKFTFMLPLRDIKRGNIAKVLVLKVWQIFGGSEEIITDNAS</sequence>
<dbReference type="EMBL" id="JARBHB010000001">
    <property type="protein sequence ID" value="KAJ8895671.1"/>
    <property type="molecule type" value="Genomic_DNA"/>
</dbReference>
<protein>
    <recommendedName>
        <fullName evidence="3">Transposase</fullName>
    </recommendedName>
</protein>
<dbReference type="Proteomes" id="UP001159363">
    <property type="component" value="Chromosome 1"/>
</dbReference>
<accession>A0ABQ9IH43</accession>
<proteinExistence type="predicted"/>
<reference evidence="1 2" key="1">
    <citation type="submission" date="2023-02" db="EMBL/GenBank/DDBJ databases">
        <title>LHISI_Scaffold_Assembly.</title>
        <authorList>
            <person name="Stuart O.P."/>
            <person name="Cleave R."/>
            <person name="Magrath M.J.L."/>
            <person name="Mikheyev A.S."/>
        </authorList>
    </citation>
    <scope>NUCLEOTIDE SEQUENCE [LARGE SCALE GENOMIC DNA]</scope>
    <source>
        <strain evidence="1">Daus_M_001</strain>
        <tissue evidence="1">Leg muscle</tissue>
    </source>
</reference>
<name>A0ABQ9IH43_9NEOP</name>
<keyword evidence="2" id="KW-1185">Reference proteome</keyword>